<dbReference type="EMBL" id="ML769708">
    <property type="protein sequence ID" value="KAE9389188.1"/>
    <property type="molecule type" value="Genomic_DNA"/>
</dbReference>
<protein>
    <submittedName>
        <fullName evidence="1">Uncharacterized protein</fullName>
    </submittedName>
</protein>
<keyword evidence="2" id="KW-1185">Reference proteome</keyword>
<proteinExistence type="predicted"/>
<name>A0A6A4GU05_9AGAR</name>
<organism evidence="1 2">
    <name type="scientific">Gymnopus androsaceus JB14</name>
    <dbReference type="NCBI Taxonomy" id="1447944"/>
    <lineage>
        <taxon>Eukaryota</taxon>
        <taxon>Fungi</taxon>
        <taxon>Dikarya</taxon>
        <taxon>Basidiomycota</taxon>
        <taxon>Agaricomycotina</taxon>
        <taxon>Agaricomycetes</taxon>
        <taxon>Agaricomycetidae</taxon>
        <taxon>Agaricales</taxon>
        <taxon>Marasmiineae</taxon>
        <taxon>Omphalotaceae</taxon>
        <taxon>Gymnopus</taxon>
    </lineage>
</organism>
<dbReference type="AlphaFoldDB" id="A0A6A4GU05"/>
<dbReference type="Proteomes" id="UP000799118">
    <property type="component" value="Unassembled WGS sequence"/>
</dbReference>
<accession>A0A6A4GU05</accession>
<gene>
    <name evidence="1" type="ORF">BT96DRAFT_947054</name>
</gene>
<evidence type="ECO:0000313" key="1">
    <source>
        <dbReference type="EMBL" id="KAE9389188.1"/>
    </source>
</evidence>
<evidence type="ECO:0000313" key="2">
    <source>
        <dbReference type="Proteomes" id="UP000799118"/>
    </source>
</evidence>
<reference evidence="1" key="1">
    <citation type="journal article" date="2019" name="Environ. Microbiol.">
        <title>Fungal ecological strategies reflected in gene transcription - a case study of two litter decomposers.</title>
        <authorList>
            <person name="Barbi F."/>
            <person name="Kohler A."/>
            <person name="Barry K."/>
            <person name="Baskaran P."/>
            <person name="Daum C."/>
            <person name="Fauchery L."/>
            <person name="Ihrmark K."/>
            <person name="Kuo A."/>
            <person name="LaButti K."/>
            <person name="Lipzen A."/>
            <person name="Morin E."/>
            <person name="Grigoriev I.V."/>
            <person name="Henrissat B."/>
            <person name="Lindahl B."/>
            <person name="Martin F."/>
        </authorList>
    </citation>
    <scope>NUCLEOTIDE SEQUENCE</scope>
    <source>
        <strain evidence="1">JB14</strain>
    </source>
</reference>
<sequence>MKYLVFTANVSTFIQYTSEGATILLKITTTVITQLEVDKYLDKYLYSKSKYSTCDIHGYLHEKYPRVTGILSAGFPRVQKGETEFPFPAGDRKQALSSALSLGWFNDLIKAS</sequence>